<keyword evidence="3" id="KW-1185">Reference proteome</keyword>
<name>A0ABW0SPR4_9GAMM</name>
<evidence type="ECO:0000313" key="3">
    <source>
        <dbReference type="Proteomes" id="UP001596036"/>
    </source>
</evidence>
<protein>
    <recommendedName>
        <fullName evidence="4">Hemolysin</fullName>
    </recommendedName>
</protein>
<reference evidence="3" key="1">
    <citation type="journal article" date="2019" name="Int. J. Syst. Evol. Microbiol.">
        <title>The Global Catalogue of Microorganisms (GCM) 10K type strain sequencing project: providing services to taxonomists for standard genome sequencing and annotation.</title>
        <authorList>
            <consortium name="The Broad Institute Genomics Platform"/>
            <consortium name="The Broad Institute Genome Sequencing Center for Infectious Disease"/>
            <person name="Wu L."/>
            <person name="Ma J."/>
        </authorList>
    </citation>
    <scope>NUCLEOTIDE SEQUENCE [LARGE SCALE GENOMIC DNA]</scope>
    <source>
        <strain evidence="3">KACC 11407</strain>
    </source>
</reference>
<evidence type="ECO:0000313" key="2">
    <source>
        <dbReference type="EMBL" id="MFC5571113.1"/>
    </source>
</evidence>
<organism evidence="2 3">
    <name type="scientific">Lysobacter yangpyeongensis</name>
    <dbReference type="NCBI Taxonomy" id="346182"/>
    <lineage>
        <taxon>Bacteria</taxon>
        <taxon>Pseudomonadati</taxon>
        <taxon>Pseudomonadota</taxon>
        <taxon>Gammaproteobacteria</taxon>
        <taxon>Lysobacterales</taxon>
        <taxon>Lysobacteraceae</taxon>
        <taxon>Lysobacter</taxon>
    </lineage>
</organism>
<dbReference type="EMBL" id="JBHSNM010000005">
    <property type="protein sequence ID" value="MFC5571113.1"/>
    <property type="molecule type" value="Genomic_DNA"/>
</dbReference>
<sequence>MTGQTEIDIRQSADRVIALLEQNRTREAMQLLERERQGERLVVQEALDRYVAAGAADRIAALRRAGATTGEEGTYASLDRVAAASRAPRFSTGGVPGEVNEMAGLTDAQQYDIFASIVATRGNQAAREALQGQDRVILGLRRENSTLASPSDRSVAIPALDDPRTREADESRTGVGVYNDRVVVLWRGADGSRHLRSFDRANTEPTAQYDHHAGSDGHRRFAQGGIDGQVRAAATGYRDVTRRKIEGVDVNGDGLRDLGRLAEGTIEMQATTHPAPHGQAADFALRPSPAALTPNARAGRVQRDTNGDGWFDQADINGVQDLDRSFKIHPGSSANTDSAGCQTILRGDYHSFETAVRGRPQQTRWQYVLTSTTPAAVHQRQAGDEVAPEQRPADRAPPRQQAPGPGARDVRGEQERPGHADALFDAIRRQLPEGTSPEHAAHAFAQARINGIRGVDQLDRVAVVEGQAWVIGRTPGFFAKVDLGAAPPPLAESVQRAENVATQELQGNAPRPEAAVSLAMRMNTQVS</sequence>
<proteinExistence type="predicted"/>
<evidence type="ECO:0008006" key="4">
    <source>
        <dbReference type="Google" id="ProtNLM"/>
    </source>
</evidence>
<comment type="caution">
    <text evidence="2">The sequence shown here is derived from an EMBL/GenBank/DDBJ whole genome shotgun (WGS) entry which is preliminary data.</text>
</comment>
<gene>
    <name evidence="2" type="ORF">ACFPN1_13690</name>
</gene>
<accession>A0ABW0SPR4</accession>
<feature type="compositionally biased region" description="Low complexity" evidence="1">
    <location>
        <begin position="398"/>
        <end position="407"/>
    </location>
</feature>
<dbReference type="Proteomes" id="UP001596036">
    <property type="component" value="Unassembled WGS sequence"/>
</dbReference>
<dbReference type="RefSeq" id="WP_386755681.1">
    <property type="nucleotide sequence ID" value="NZ_JBHSNM010000005.1"/>
</dbReference>
<evidence type="ECO:0000256" key="1">
    <source>
        <dbReference type="SAM" id="MobiDB-lite"/>
    </source>
</evidence>
<feature type="region of interest" description="Disordered" evidence="1">
    <location>
        <begin position="374"/>
        <end position="416"/>
    </location>
</feature>